<organism evidence="7 8">
    <name type="scientific">Hermanssonia centrifuga</name>
    <dbReference type="NCBI Taxonomy" id="98765"/>
    <lineage>
        <taxon>Eukaryota</taxon>
        <taxon>Fungi</taxon>
        <taxon>Dikarya</taxon>
        <taxon>Basidiomycota</taxon>
        <taxon>Agaricomycotina</taxon>
        <taxon>Agaricomycetes</taxon>
        <taxon>Polyporales</taxon>
        <taxon>Meruliaceae</taxon>
        <taxon>Hermanssonia</taxon>
    </lineage>
</organism>
<dbReference type="AlphaFoldDB" id="A0A4S4K7G9"/>
<protein>
    <recommendedName>
        <fullName evidence="9">Nitrate/nitrite transporter</fullName>
    </recommendedName>
</protein>
<evidence type="ECO:0000256" key="6">
    <source>
        <dbReference type="SAM" id="Phobius"/>
    </source>
</evidence>
<keyword evidence="4 6" id="KW-1133">Transmembrane helix</keyword>
<feature type="transmembrane region" description="Helical" evidence="6">
    <location>
        <begin position="108"/>
        <end position="132"/>
    </location>
</feature>
<evidence type="ECO:0000256" key="3">
    <source>
        <dbReference type="ARBA" id="ARBA00022692"/>
    </source>
</evidence>
<dbReference type="InterPro" id="IPR011701">
    <property type="entry name" value="MFS"/>
</dbReference>
<dbReference type="SUPFAM" id="SSF103473">
    <property type="entry name" value="MFS general substrate transporter"/>
    <property type="match status" value="1"/>
</dbReference>
<dbReference type="GO" id="GO:0015112">
    <property type="term" value="F:nitrate transmembrane transporter activity"/>
    <property type="evidence" value="ECO:0007669"/>
    <property type="project" value="InterPro"/>
</dbReference>
<dbReference type="Gene3D" id="1.20.1250.20">
    <property type="entry name" value="MFS general substrate transporter like domains"/>
    <property type="match status" value="2"/>
</dbReference>
<name>A0A4S4K7G9_9APHY</name>
<dbReference type="Proteomes" id="UP000309038">
    <property type="component" value="Unassembled WGS sequence"/>
</dbReference>
<feature type="transmembrane region" description="Helical" evidence="6">
    <location>
        <begin position="273"/>
        <end position="292"/>
    </location>
</feature>
<feature type="transmembrane region" description="Helical" evidence="6">
    <location>
        <begin position="183"/>
        <end position="201"/>
    </location>
</feature>
<keyword evidence="8" id="KW-1185">Reference proteome</keyword>
<reference evidence="7 8" key="1">
    <citation type="submission" date="2019-02" db="EMBL/GenBank/DDBJ databases">
        <title>Genome sequencing of the rare red list fungi Phlebia centrifuga.</title>
        <authorList>
            <person name="Buettner E."/>
            <person name="Kellner H."/>
        </authorList>
    </citation>
    <scope>NUCLEOTIDE SEQUENCE [LARGE SCALE GENOMIC DNA]</scope>
    <source>
        <strain evidence="7 8">DSM 108282</strain>
    </source>
</reference>
<evidence type="ECO:0000256" key="5">
    <source>
        <dbReference type="ARBA" id="ARBA00023136"/>
    </source>
</evidence>
<feature type="transmembrane region" description="Helical" evidence="6">
    <location>
        <begin position="82"/>
        <end position="102"/>
    </location>
</feature>
<evidence type="ECO:0008006" key="9">
    <source>
        <dbReference type="Google" id="ProtNLM"/>
    </source>
</evidence>
<proteinExistence type="inferred from homology"/>
<dbReference type="PANTHER" id="PTHR23515">
    <property type="entry name" value="HIGH-AFFINITY NITRATE TRANSPORTER 2.3"/>
    <property type="match status" value="1"/>
</dbReference>
<gene>
    <name evidence="7" type="ORF">EW026_g7541</name>
</gene>
<dbReference type="EMBL" id="SGPJ01000569">
    <property type="protein sequence ID" value="THG93793.1"/>
    <property type="molecule type" value="Genomic_DNA"/>
</dbReference>
<keyword evidence="3 6" id="KW-0812">Transmembrane</keyword>
<dbReference type="GO" id="GO:0016020">
    <property type="term" value="C:membrane"/>
    <property type="evidence" value="ECO:0007669"/>
    <property type="project" value="UniProtKB-SubCell"/>
</dbReference>
<dbReference type="InterPro" id="IPR044772">
    <property type="entry name" value="NO3_transporter"/>
</dbReference>
<evidence type="ECO:0000313" key="7">
    <source>
        <dbReference type="EMBL" id="THG93793.1"/>
    </source>
</evidence>
<feature type="non-terminal residue" evidence="7">
    <location>
        <position position="299"/>
    </location>
</feature>
<feature type="transmembrane region" description="Helical" evidence="6">
    <location>
        <begin position="58"/>
        <end position="75"/>
    </location>
</feature>
<evidence type="ECO:0000256" key="2">
    <source>
        <dbReference type="ARBA" id="ARBA00008432"/>
    </source>
</evidence>
<evidence type="ECO:0000256" key="4">
    <source>
        <dbReference type="ARBA" id="ARBA00022989"/>
    </source>
</evidence>
<comment type="caution">
    <text evidence="7">The sequence shown here is derived from an EMBL/GenBank/DDBJ whole genome shotgun (WGS) entry which is preliminary data.</text>
</comment>
<sequence length="299" mass="32249">MHYAADTQPRQPVCSQLHLSWLGFWVAFLSWFAFSPLIPQAVKSDLHLSQIQIGDSNIVSLSATLLLRIIIGPLVDRFGPRLTMASILLVGAIPSALAATVTTPSGLYIIRFFIGILGATFVPCQAWTTAFYDLPIVGRANALVAGWGNAGGGFTFIIMLALYDRLRTDGLSVAKAWRAAFPIVPLPSLIFVAVLTIVFGTDHPNVTFGFELAMDANLSNILFALYSSPTFGQTKAGYIASVYGLLNIFARPVGGYLGDAVYRYHGVRAKKSLVLLTGILQGLMAIALGLYIDTRAHPD</sequence>
<dbReference type="Pfam" id="PF07690">
    <property type="entry name" value="MFS_1"/>
    <property type="match status" value="1"/>
</dbReference>
<evidence type="ECO:0000313" key="8">
    <source>
        <dbReference type="Proteomes" id="UP000309038"/>
    </source>
</evidence>
<comment type="subcellular location">
    <subcellularLocation>
        <location evidence="1">Membrane</location>
        <topology evidence="1">Multi-pass membrane protein</topology>
    </subcellularLocation>
</comment>
<feature type="transmembrane region" description="Helical" evidence="6">
    <location>
        <begin position="144"/>
        <end position="163"/>
    </location>
</feature>
<feature type="transmembrane region" description="Helical" evidence="6">
    <location>
        <begin position="21"/>
        <end position="38"/>
    </location>
</feature>
<comment type="similarity">
    <text evidence="2">Belongs to the major facilitator superfamily. Nitrate/nitrite porter (TC 2.A.1.8) family.</text>
</comment>
<dbReference type="InterPro" id="IPR036259">
    <property type="entry name" value="MFS_trans_sf"/>
</dbReference>
<keyword evidence="5 6" id="KW-0472">Membrane</keyword>
<accession>A0A4S4K7G9</accession>
<evidence type="ECO:0000256" key="1">
    <source>
        <dbReference type="ARBA" id="ARBA00004141"/>
    </source>
</evidence>